<evidence type="ECO:0000313" key="3">
    <source>
        <dbReference type="Proteomes" id="UP000276215"/>
    </source>
</evidence>
<sequence>LGVVTAIIFFLICIRSILFRRAKTTQRERVAEMLRGVEEGRIPPPRWAGATHVNSIPRPPPVHVHPNTHEEVAIELPIYEAPPPKYENVIKETQPPVEMRDLERGEPSGRAEAETNPPEYNQEAG</sequence>
<dbReference type="OrthoDB" id="5385691at2759"/>
<evidence type="ECO:0000313" key="2">
    <source>
        <dbReference type="EMBL" id="RPA97289.1"/>
    </source>
</evidence>
<protein>
    <submittedName>
        <fullName evidence="2">Uncharacterized protein</fullName>
    </submittedName>
</protein>
<feature type="non-terminal residue" evidence="2">
    <location>
        <position position="125"/>
    </location>
</feature>
<name>A0A3N4JG95_9PEZI</name>
<keyword evidence="3" id="KW-1185">Reference proteome</keyword>
<organism evidence="2 3">
    <name type="scientific">Choiromyces venosus 120613-1</name>
    <dbReference type="NCBI Taxonomy" id="1336337"/>
    <lineage>
        <taxon>Eukaryota</taxon>
        <taxon>Fungi</taxon>
        <taxon>Dikarya</taxon>
        <taxon>Ascomycota</taxon>
        <taxon>Pezizomycotina</taxon>
        <taxon>Pezizomycetes</taxon>
        <taxon>Pezizales</taxon>
        <taxon>Tuberaceae</taxon>
        <taxon>Choiromyces</taxon>
    </lineage>
</organism>
<accession>A0A3N4JG95</accession>
<feature type="region of interest" description="Disordered" evidence="1">
    <location>
        <begin position="91"/>
        <end position="125"/>
    </location>
</feature>
<reference evidence="2 3" key="1">
    <citation type="journal article" date="2018" name="Nat. Ecol. Evol.">
        <title>Pezizomycetes genomes reveal the molecular basis of ectomycorrhizal truffle lifestyle.</title>
        <authorList>
            <person name="Murat C."/>
            <person name="Payen T."/>
            <person name="Noel B."/>
            <person name="Kuo A."/>
            <person name="Morin E."/>
            <person name="Chen J."/>
            <person name="Kohler A."/>
            <person name="Krizsan K."/>
            <person name="Balestrini R."/>
            <person name="Da Silva C."/>
            <person name="Montanini B."/>
            <person name="Hainaut M."/>
            <person name="Levati E."/>
            <person name="Barry K.W."/>
            <person name="Belfiori B."/>
            <person name="Cichocki N."/>
            <person name="Clum A."/>
            <person name="Dockter R.B."/>
            <person name="Fauchery L."/>
            <person name="Guy J."/>
            <person name="Iotti M."/>
            <person name="Le Tacon F."/>
            <person name="Lindquist E.A."/>
            <person name="Lipzen A."/>
            <person name="Malagnac F."/>
            <person name="Mello A."/>
            <person name="Molinier V."/>
            <person name="Miyauchi S."/>
            <person name="Poulain J."/>
            <person name="Riccioni C."/>
            <person name="Rubini A."/>
            <person name="Sitrit Y."/>
            <person name="Splivallo R."/>
            <person name="Traeger S."/>
            <person name="Wang M."/>
            <person name="Zifcakova L."/>
            <person name="Wipf D."/>
            <person name="Zambonelli A."/>
            <person name="Paolocci F."/>
            <person name="Nowrousian M."/>
            <person name="Ottonello S."/>
            <person name="Baldrian P."/>
            <person name="Spatafora J.W."/>
            <person name="Henrissat B."/>
            <person name="Nagy L.G."/>
            <person name="Aury J.M."/>
            <person name="Wincker P."/>
            <person name="Grigoriev I.V."/>
            <person name="Bonfante P."/>
            <person name="Martin F.M."/>
        </authorList>
    </citation>
    <scope>NUCLEOTIDE SEQUENCE [LARGE SCALE GENOMIC DNA]</scope>
    <source>
        <strain evidence="2 3">120613-1</strain>
    </source>
</reference>
<gene>
    <name evidence="2" type="ORF">L873DRAFT_1579030</name>
</gene>
<feature type="compositionally biased region" description="Basic and acidic residues" evidence="1">
    <location>
        <begin position="98"/>
        <end position="113"/>
    </location>
</feature>
<dbReference type="AlphaFoldDB" id="A0A3N4JG95"/>
<dbReference type="EMBL" id="ML120406">
    <property type="protein sequence ID" value="RPA97289.1"/>
    <property type="molecule type" value="Genomic_DNA"/>
</dbReference>
<proteinExistence type="predicted"/>
<feature type="region of interest" description="Disordered" evidence="1">
    <location>
        <begin position="40"/>
        <end position="63"/>
    </location>
</feature>
<feature type="non-terminal residue" evidence="2">
    <location>
        <position position="1"/>
    </location>
</feature>
<evidence type="ECO:0000256" key="1">
    <source>
        <dbReference type="SAM" id="MobiDB-lite"/>
    </source>
</evidence>
<dbReference type="Proteomes" id="UP000276215">
    <property type="component" value="Unassembled WGS sequence"/>
</dbReference>